<evidence type="ECO:0000313" key="2">
    <source>
        <dbReference type="Proteomes" id="UP000014411"/>
    </source>
</evidence>
<reference evidence="1 2" key="1">
    <citation type="journal article" date="2012" name="J. Bacteriol.">
        <title>Genome sequence of Rhizobium grahamii CCGE502, a broad-host-range symbiont with low nodulation competitiveness in Phaseolus vulgaris.</title>
        <authorList>
            <person name="Althabegoiti M.J."/>
            <person name="Lozano L."/>
            <person name="Torres-Tejerizo G."/>
            <person name="Ormeno-Orrillo E."/>
            <person name="Rogel M.A."/>
            <person name="Gonzalez V."/>
            <person name="Martinez-Romero E."/>
        </authorList>
    </citation>
    <scope>NUCLEOTIDE SEQUENCE [LARGE SCALE GENOMIC DNA]</scope>
    <source>
        <strain evidence="1 2">CCGE 502</strain>
    </source>
</reference>
<protein>
    <submittedName>
        <fullName evidence="1">Uncharacterized protein</fullName>
    </submittedName>
</protein>
<dbReference type="EMBL" id="AEYE02000019">
    <property type="protein sequence ID" value="EPE96992.1"/>
    <property type="molecule type" value="Genomic_DNA"/>
</dbReference>
<sequence>MRLPDSLSQRTERARVDMQGSECPFDVATLQIGNDLLQHDLAGNFVGRLAEGPLNLGRELVDEIRKLLAKTGHYSVSAPLTTFFGAAGSPFPSSWRISPMPRVSSDSASACGCRR</sequence>
<keyword evidence="2" id="KW-1185">Reference proteome</keyword>
<accession>S3HDR7</accession>
<gene>
    <name evidence="1" type="ORF">RGCCGE502_17515</name>
</gene>
<comment type="caution">
    <text evidence="1">The sequence shown here is derived from an EMBL/GenBank/DDBJ whole genome shotgun (WGS) entry which is preliminary data.</text>
</comment>
<evidence type="ECO:0000313" key="1">
    <source>
        <dbReference type="EMBL" id="EPE96992.1"/>
    </source>
</evidence>
<dbReference type="HOGENOM" id="CLU_2107020_0_0_5"/>
<dbReference type="AlphaFoldDB" id="S3HDR7"/>
<organism evidence="1 2">
    <name type="scientific">Rhizobium grahamii CCGE 502</name>
    <dbReference type="NCBI Taxonomy" id="990285"/>
    <lineage>
        <taxon>Bacteria</taxon>
        <taxon>Pseudomonadati</taxon>
        <taxon>Pseudomonadota</taxon>
        <taxon>Alphaproteobacteria</taxon>
        <taxon>Hyphomicrobiales</taxon>
        <taxon>Rhizobiaceae</taxon>
        <taxon>Rhizobium/Agrobacterium group</taxon>
        <taxon>Rhizobium</taxon>
    </lineage>
</organism>
<name>S3HDR7_9HYPH</name>
<dbReference type="Proteomes" id="UP000014411">
    <property type="component" value="Unassembled WGS sequence"/>
</dbReference>
<proteinExistence type="predicted"/>